<evidence type="ECO:0000313" key="1">
    <source>
        <dbReference type="EMBL" id="CAD8940898.1"/>
    </source>
</evidence>
<reference evidence="1" key="1">
    <citation type="submission" date="2021-01" db="EMBL/GenBank/DDBJ databases">
        <authorList>
            <person name="Corre E."/>
            <person name="Pelletier E."/>
            <person name="Niang G."/>
            <person name="Scheremetjew M."/>
            <person name="Finn R."/>
            <person name="Kale V."/>
            <person name="Holt S."/>
            <person name="Cochrane G."/>
            <person name="Meng A."/>
            <person name="Brown T."/>
            <person name="Cohen L."/>
        </authorList>
    </citation>
    <scope>NUCLEOTIDE SEQUENCE</scope>
    <source>
        <strain evidence="1">ECT3854</strain>
    </source>
</reference>
<name>A0A7S1GPY1_CYCTE</name>
<sequence length="237" mass="26181">MLSSLDNLLYIQSKRDDVSHTSMHAGSTQVILRGRLCDHYACTCASGIEKITQLPRQKPYLLLIIHTIPNCVSKTPHMMNSQRMSFLFLFTILATVLSSYASECLSFPAIPLRGKDIGSSSSSSSSSLTPPEGGLYSHSVKLPILGQSEVTMKFYSDSLGHLIVDGILPIDEKVPYSANPDGSFAVRLSPETKKNLGRILVQIKTAGYDATKDETYVVMTIASVFRKRLRLTRKYTE</sequence>
<proteinExistence type="predicted"/>
<protein>
    <submittedName>
        <fullName evidence="1">Uncharacterized protein</fullName>
    </submittedName>
</protein>
<dbReference type="AlphaFoldDB" id="A0A7S1GPY1"/>
<gene>
    <name evidence="1" type="ORF">CTEN0397_LOCUS11964</name>
</gene>
<accession>A0A7S1GPY1</accession>
<dbReference type="EMBL" id="HBFW01018684">
    <property type="protein sequence ID" value="CAD8940898.1"/>
    <property type="molecule type" value="Transcribed_RNA"/>
</dbReference>
<organism evidence="1">
    <name type="scientific">Cyclophora tenuis</name>
    <name type="common">Marine diatom</name>
    <dbReference type="NCBI Taxonomy" id="216820"/>
    <lineage>
        <taxon>Eukaryota</taxon>
        <taxon>Sar</taxon>
        <taxon>Stramenopiles</taxon>
        <taxon>Ochrophyta</taxon>
        <taxon>Bacillariophyta</taxon>
        <taxon>Fragilariophyceae</taxon>
        <taxon>Fragilariophycidae</taxon>
        <taxon>Cyclophorales</taxon>
        <taxon>Cyclophoraceae</taxon>
        <taxon>Cyclophora</taxon>
    </lineage>
</organism>